<dbReference type="CDD" id="cd07185">
    <property type="entry name" value="OmpA_C-like"/>
    <property type="match status" value="1"/>
</dbReference>
<gene>
    <name evidence="7" type="ORF">N5I32_02835</name>
</gene>
<dbReference type="Gene3D" id="2.40.128.110">
    <property type="entry name" value="Lipid/polyisoprenoid-binding, YceI-like"/>
    <property type="match status" value="1"/>
</dbReference>
<dbReference type="EMBL" id="JAOCQF010000001">
    <property type="protein sequence ID" value="MCT8328442.1"/>
    <property type="molecule type" value="Genomic_DNA"/>
</dbReference>
<organism evidence="7 8">
    <name type="scientific">Albidovulum sediminis</name>
    <dbReference type="NCBI Taxonomy" id="3066345"/>
    <lineage>
        <taxon>Bacteria</taxon>
        <taxon>Pseudomonadati</taxon>
        <taxon>Pseudomonadota</taxon>
        <taxon>Alphaproteobacteria</taxon>
        <taxon>Rhodobacterales</taxon>
        <taxon>Paracoccaceae</taxon>
        <taxon>Albidovulum</taxon>
    </lineage>
</organism>
<dbReference type="InterPro" id="IPR006665">
    <property type="entry name" value="OmpA-like"/>
</dbReference>
<dbReference type="Pfam" id="PF04264">
    <property type="entry name" value="YceI"/>
    <property type="match status" value="1"/>
</dbReference>
<reference evidence="8" key="1">
    <citation type="submission" date="2023-07" db="EMBL/GenBank/DDBJ databases">
        <title>Defluviimonas sediminis sp. nov., isolated from mangrove sediment.</title>
        <authorList>
            <person name="Liu L."/>
            <person name="Li J."/>
            <person name="Huang Y."/>
            <person name="Pan J."/>
            <person name="Li M."/>
        </authorList>
    </citation>
    <scope>NUCLEOTIDE SEQUENCE [LARGE SCALE GENOMIC DNA]</scope>
    <source>
        <strain evidence="8">FT324</strain>
    </source>
</reference>
<dbReference type="RefSeq" id="WP_261493874.1">
    <property type="nucleotide sequence ID" value="NZ_JAOCQF010000001.1"/>
</dbReference>
<dbReference type="PROSITE" id="PS01068">
    <property type="entry name" value="OMPA_1"/>
    <property type="match status" value="1"/>
</dbReference>
<proteinExistence type="predicted"/>
<dbReference type="InterPro" id="IPR050330">
    <property type="entry name" value="Bact_OuterMem_StrucFunc"/>
</dbReference>
<dbReference type="InterPro" id="IPR006690">
    <property type="entry name" value="OMPA-like_CS"/>
</dbReference>
<dbReference type="SUPFAM" id="SSF101874">
    <property type="entry name" value="YceI-like"/>
    <property type="match status" value="1"/>
</dbReference>
<feature type="chain" id="PRO_5046507876" evidence="5">
    <location>
        <begin position="20"/>
        <end position="365"/>
    </location>
</feature>
<dbReference type="Gene3D" id="3.30.1330.60">
    <property type="entry name" value="OmpA-like domain"/>
    <property type="match status" value="1"/>
</dbReference>
<dbReference type="PRINTS" id="PR01021">
    <property type="entry name" value="OMPADOMAIN"/>
</dbReference>
<name>A0ABT2NHQ1_9RHOB</name>
<keyword evidence="8" id="KW-1185">Reference proteome</keyword>
<evidence type="ECO:0000256" key="4">
    <source>
        <dbReference type="PROSITE-ProRule" id="PRU00473"/>
    </source>
</evidence>
<evidence type="ECO:0000259" key="6">
    <source>
        <dbReference type="PROSITE" id="PS51123"/>
    </source>
</evidence>
<dbReference type="PANTHER" id="PTHR30329:SF21">
    <property type="entry name" value="LIPOPROTEIN YIAD-RELATED"/>
    <property type="match status" value="1"/>
</dbReference>
<comment type="caution">
    <text evidence="7">The sequence shown here is derived from an EMBL/GenBank/DDBJ whole genome shotgun (WGS) entry which is preliminary data.</text>
</comment>
<evidence type="ECO:0000313" key="7">
    <source>
        <dbReference type="EMBL" id="MCT8328442.1"/>
    </source>
</evidence>
<feature type="signal peptide" evidence="5">
    <location>
        <begin position="1"/>
        <end position="19"/>
    </location>
</feature>
<evidence type="ECO:0000256" key="5">
    <source>
        <dbReference type="SAM" id="SignalP"/>
    </source>
</evidence>
<dbReference type="PANTHER" id="PTHR30329">
    <property type="entry name" value="STATOR ELEMENT OF FLAGELLAR MOTOR COMPLEX"/>
    <property type="match status" value="1"/>
</dbReference>
<keyword evidence="3" id="KW-0998">Cell outer membrane</keyword>
<dbReference type="SUPFAM" id="SSF103088">
    <property type="entry name" value="OmpA-like"/>
    <property type="match status" value="1"/>
</dbReference>
<keyword evidence="2 4" id="KW-0472">Membrane</keyword>
<protein>
    <submittedName>
        <fullName evidence="7">OmpA family protein</fullName>
    </submittedName>
</protein>
<dbReference type="PROSITE" id="PS51123">
    <property type="entry name" value="OMPA_2"/>
    <property type="match status" value="1"/>
</dbReference>
<dbReference type="InterPro" id="IPR007372">
    <property type="entry name" value="Lipid/polyisoprenoid-bd_YceI"/>
</dbReference>
<dbReference type="SMART" id="SM00867">
    <property type="entry name" value="YceI"/>
    <property type="match status" value="1"/>
</dbReference>
<sequence>MAAVFTALCVLLSGPAAVAQDSPFAPGWDLDPATSFIRFSSIKNVDGQDVVETHSFATFASSIEADGKATINVKLESVDTRNDLRNVRMRFLFFETFKFPEAVVTAQLTPDMAAGLAPGGQKQVQFPFTMEIHGASNRLVTDAIITPDGNDRFVAASAHPILFKVDDFQLGNNLRKIAETAGGFTIVPEMNITYQFTFNRRVAGAAAQVAEAGTVVATPPAAAEGAAEPAPQPSAALETQGEFTYEECVGRFEILSETGNIYFASGSARLDQESDFLLGTVVDIVQRCPGLRLLISGHTDDDGSDAYNQALSEKRAQSVVDYLASRGVDRRRLYSAGFGEAHPMVPNDSAFNKGRNRRIEFSLYK</sequence>
<keyword evidence="5" id="KW-0732">Signal</keyword>
<evidence type="ECO:0000313" key="8">
    <source>
        <dbReference type="Proteomes" id="UP001205601"/>
    </source>
</evidence>
<evidence type="ECO:0000256" key="3">
    <source>
        <dbReference type="ARBA" id="ARBA00023237"/>
    </source>
</evidence>
<dbReference type="InterPro" id="IPR036737">
    <property type="entry name" value="OmpA-like_sf"/>
</dbReference>
<comment type="subcellular location">
    <subcellularLocation>
        <location evidence="1">Cell outer membrane</location>
    </subcellularLocation>
</comment>
<feature type="domain" description="OmpA-like" evidence="6">
    <location>
        <begin position="250"/>
        <end position="365"/>
    </location>
</feature>
<dbReference type="InterPro" id="IPR006664">
    <property type="entry name" value="OMP_bac"/>
</dbReference>
<accession>A0ABT2NHQ1</accession>
<dbReference type="PRINTS" id="PR01023">
    <property type="entry name" value="NAFLGMOTY"/>
</dbReference>
<dbReference type="Proteomes" id="UP001205601">
    <property type="component" value="Unassembled WGS sequence"/>
</dbReference>
<dbReference type="Pfam" id="PF00691">
    <property type="entry name" value="OmpA"/>
    <property type="match status" value="1"/>
</dbReference>
<evidence type="ECO:0000256" key="1">
    <source>
        <dbReference type="ARBA" id="ARBA00004442"/>
    </source>
</evidence>
<dbReference type="InterPro" id="IPR036761">
    <property type="entry name" value="TTHA0802/YceI-like_sf"/>
</dbReference>
<evidence type="ECO:0000256" key="2">
    <source>
        <dbReference type="ARBA" id="ARBA00023136"/>
    </source>
</evidence>